<feature type="region of interest" description="Disordered" evidence="1">
    <location>
        <begin position="77"/>
        <end position="117"/>
    </location>
</feature>
<evidence type="ECO:0000313" key="3">
    <source>
        <dbReference type="Proteomes" id="UP000799779"/>
    </source>
</evidence>
<dbReference type="EMBL" id="ML977561">
    <property type="protein sequence ID" value="KAF2005818.1"/>
    <property type="molecule type" value="Genomic_DNA"/>
</dbReference>
<feature type="compositionally biased region" description="Polar residues" evidence="1">
    <location>
        <begin position="77"/>
        <end position="89"/>
    </location>
</feature>
<organism evidence="2 3">
    <name type="scientific">Amniculicola lignicola CBS 123094</name>
    <dbReference type="NCBI Taxonomy" id="1392246"/>
    <lineage>
        <taxon>Eukaryota</taxon>
        <taxon>Fungi</taxon>
        <taxon>Dikarya</taxon>
        <taxon>Ascomycota</taxon>
        <taxon>Pezizomycotina</taxon>
        <taxon>Dothideomycetes</taxon>
        <taxon>Pleosporomycetidae</taxon>
        <taxon>Pleosporales</taxon>
        <taxon>Amniculicolaceae</taxon>
        <taxon>Amniculicola</taxon>
    </lineage>
</organism>
<dbReference type="Proteomes" id="UP000799779">
    <property type="component" value="Unassembled WGS sequence"/>
</dbReference>
<feature type="compositionally biased region" description="Basic and acidic residues" evidence="1">
    <location>
        <begin position="90"/>
        <end position="110"/>
    </location>
</feature>
<evidence type="ECO:0000313" key="2">
    <source>
        <dbReference type="EMBL" id="KAF2005818.1"/>
    </source>
</evidence>
<keyword evidence="3" id="KW-1185">Reference proteome</keyword>
<dbReference type="AlphaFoldDB" id="A0A6A5WXH4"/>
<accession>A0A6A5WXH4</accession>
<gene>
    <name evidence="2" type="ORF">P154DRAFT_570549</name>
</gene>
<name>A0A6A5WXH4_9PLEO</name>
<protein>
    <submittedName>
        <fullName evidence="2">Uncharacterized protein</fullName>
    </submittedName>
</protein>
<proteinExistence type="predicted"/>
<evidence type="ECO:0000256" key="1">
    <source>
        <dbReference type="SAM" id="MobiDB-lite"/>
    </source>
</evidence>
<sequence>MNPSRYPPRPFPNPEYSPPCRVRYGLVSPSGEEVDVRGLPHLCPCWIHNARPGYEWRPVEEQIPTFPAELEATTPFHTPITSPLVTSDHSQTKSDIPRNARRSASRDSSVRRRSSYRYPRSLTSEHIPFANTTQRIIDIRNTLFKLDKHRAETNALDTKLKEQIHRLAQSIAGANATQASSYDAFQKQILAHHSYLSSYLGALDSTADFARLASTVKGQKRCKLGQPQSSAKCPLREKDGDDLRREVCSKHTREGFSNEARWCARFEKGAFKPWECVRRSGEDRERRLEGR</sequence>
<reference evidence="2" key="1">
    <citation type="journal article" date="2020" name="Stud. Mycol.">
        <title>101 Dothideomycetes genomes: a test case for predicting lifestyles and emergence of pathogens.</title>
        <authorList>
            <person name="Haridas S."/>
            <person name="Albert R."/>
            <person name="Binder M."/>
            <person name="Bloem J."/>
            <person name="Labutti K."/>
            <person name="Salamov A."/>
            <person name="Andreopoulos B."/>
            <person name="Baker S."/>
            <person name="Barry K."/>
            <person name="Bills G."/>
            <person name="Bluhm B."/>
            <person name="Cannon C."/>
            <person name="Castanera R."/>
            <person name="Culley D."/>
            <person name="Daum C."/>
            <person name="Ezra D."/>
            <person name="Gonzalez J."/>
            <person name="Henrissat B."/>
            <person name="Kuo A."/>
            <person name="Liang C."/>
            <person name="Lipzen A."/>
            <person name="Lutzoni F."/>
            <person name="Magnuson J."/>
            <person name="Mondo S."/>
            <person name="Nolan M."/>
            <person name="Ohm R."/>
            <person name="Pangilinan J."/>
            <person name="Park H.-J."/>
            <person name="Ramirez L."/>
            <person name="Alfaro M."/>
            <person name="Sun H."/>
            <person name="Tritt A."/>
            <person name="Yoshinaga Y."/>
            <person name="Zwiers L.-H."/>
            <person name="Turgeon B."/>
            <person name="Goodwin S."/>
            <person name="Spatafora J."/>
            <person name="Crous P."/>
            <person name="Grigoriev I."/>
        </authorList>
    </citation>
    <scope>NUCLEOTIDE SEQUENCE</scope>
    <source>
        <strain evidence="2">CBS 123094</strain>
    </source>
</reference>